<accession>A0A131Z3B1</accession>
<feature type="domain" description="RSE1/DDB1/CPSF1 first beta-propeller" evidence="7">
    <location>
        <begin position="30"/>
        <end position="407"/>
    </location>
</feature>
<dbReference type="GO" id="GO:0005634">
    <property type="term" value="C:nucleus"/>
    <property type="evidence" value="ECO:0007669"/>
    <property type="project" value="UniProtKB-SubCell"/>
</dbReference>
<dbReference type="FunFam" id="2.130.10.10:FF:000100">
    <property type="entry name" value="Cleavage and polyadenylation specificity factor subunit 1"/>
    <property type="match status" value="1"/>
</dbReference>
<feature type="region of interest" description="Disordered" evidence="5">
    <location>
        <begin position="548"/>
        <end position="573"/>
    </location>
</feature>
<feature type="domain" description="RSE1/DDB1/CPSF1 second beta-propeller" evidence="8">
    <location>
        <begin position="529"/>
        <end position="1005"/>
    </location>
</feature>
<dbReference type="InterPro" id="IPR004871">
    <property type="entry name" value="RSE1/DDB1/CPSF1_C"/>
</dbReference>
<evidence type="ECO:0000259" key="6">
    <source>
        <dbReference type="Pfam" id="PF03178"/>
    </source>
</evidence>
<evidence type="ECO:0000313" key="9">
    <source>
        <dbReference type="EMBL" id="JAP85282.1"/>
    </source>
</evidence>
<dbReference type="FunFam" id="1.10.150.910:FF:000005">
    <property type="entry name" value="Cleavage and polyadenylation specific factor 1"/>
    <property type="match status" value="1"/>
</dbReference>
<feature type="domain" description="RSE1/DDB1/CPSF1 C-terminal" evidence="6">
    <location>
        <begin position="1077"/>
        <end position="1414"/>
    </location>
</feature>
<evidence type="ECO:0000256" key="4">
    <source>
        <dbReference type="ARBA" id="ARBA00068483"/>
    </source>
</evidence>
<dbReference type="GO" id="GO:0031123">
    <property type="term" value="P:RNA 3'-end processing"/>
    <property type="evidence" value="ECO:0007669"/>
    <property type="project" value="UniProtKB-ARBA"/>
</dbReference>
<dbReference type="Pfam" id="PF10433">
    <property type="entry name" value="Beta-prop_RSE1_1st"/>
    <property type="match status" value="1"/>
</dbReference>
<comment type="similarity">
    <text evidence="3">Belongs to the CPSF1 family.</text>
</comment>
<evidence type="ECO:0000259" key="7">
    <source>
        <dbReference type="Pfam" id="PF10433"/>
    </source>
</evidence>
<evidence type="ECO:0000256" key="3">
    <source>
        <dbReference type="ARBA" id="ARBA00038446"/>
    </source>
</evidence>
<evidence type="ECO:0000256" key="5">
    <source>
        <dbReference type="SAM" id="MobiDB-lite"/>
    </source>
</evidence>
<comment type="subcellular location">
    <subcellularLocation>
        <location evidence="1">Nucleus</location>
    </subcellularLocation>
</comment>
<dbReference type="InterPro" id="IPR058543">
    <property type="entry name" value="Beta-prop_RSE1/DDB1/CPSF1_2nd"/>
</dbReference>
<dbReference type="GO" id="GO:0003676">
    <property type="term" value="F:nucleic acid binding"/>
    <property type="evidence" value="ECO:0007669"/>
    <property type="project" value="InterPro"/>
</dbReference>
<evidence type="ECO:0000256" key="2">
    <source>
        <dbReference type="ARBA" id="ARBA00023242"/>
    </source>
</evidence>
<name>A0A131Z3B1_RHIAP</name>
<dbReference type="Gene3D" id="2.130.10.10">
    <property type="entry name" value="YVTN repeat-like/Quinoprotein amine dehydrogenase"/>
    <property type="match status" value="2"/>
</dbReference>
<keyword evidence="2" id="KW-0539">Nucleus</keyword>
<organism evidence="9">
    <name type="scientific">Rhipicephalus appendiculatus</name>
    <name type="common">Brown ear tick</name>
    <dbReference type="NCBI Taxonomy" id="34631"/>
    <lineage>
        <taxon>Eukaryota</taxon>
        <taxon>Metazoa</taxon>
        <taxon>Ecdysozoa</taxon>
        <taxon>Arthropoda</taxon>
        <taxon>Chelicerata</taxon>
        <taxon>Arachnida</taxon>
        <taxon>Acari</taxon>
        <taxon>Parasitiformes</taxon>
        <taxon>Ixodida</taxon>
        <taxon>Ixodoidea</taxon>
        <taxon>Ixodidae</taxon>
        <taxon>Rhipicephalinae</taxon>
        <taxon>Rhipicephalus</taxon>
        <taxon>Rhipicephalus</taxon>
    </lineage>
</organism>
<evidence type="ECO:0000256" key="1">
    <source>
        <dbReference type="ARBA" id="ARBA00004123"/>
    </source>
</evidence>
<proteinExistence type="inferred from homology"/>
<dbReference type="Pfam" id="PF03178">
    <property type="entry name" value="CPSF_A"/>
    <property type="match status" value="1"/>
</dbReference>
<dbReference type="InterPro" id="IPR018846">
    <property type="entry name" value="Beta-prop_RSE1/DDB1/CPSF1_1st"/>
</dbReference>
<feature type="region of interest" description="Disordered" evidence="5">
    <location>
        <begin position="719"/>
        <end position="743"/>
    </location>
</feature>
<evidence type="ECO:0000259" key="8">
    <source>
        <dbReference type="Pfam" id="PF23726"/>
    </source>
</evidence>
<dbReference type="FunFam" id="2.130.10.10:FF:000118">
    <property type="entry name" value="Cleavage and polyadenylation specificity factor subunit 1"/>
    <property type="match status" value="1"/>
</dbReference>
<dbReference type="InterPro" id="IPR050358">
    <property type="entry name" value="RSE1/DDB1/CFT1"/>
</dbReference>
<dbReference type="EMBL" id="GEDV01003275">
    <property type="protein sequence ID" value="JAP85282.1"/>
    <property type="molecule type" value="Transcribed_RNA"/>
</dbReference>
<sequence length="1449" mass="163991">MEALKHFEERVKMSTSMYAVFKQTHPPTGVEHSVYCNFYNLRERSLVVAGSSVLKVFRLVPENDYAEQKHRVKLEHTHTFNLFGNVICVEAVRLSTARDTLLLCFRDAKLSLVEYDPSTHDLKTVCIKSFEKEEFKGGYVQTAQLPMIRVDPCNRCAAMLVFSRTVAIIPFRKDATTDEPDSGITFGNKPPLLDWYPVALTELEEKVNNVIDMQFLHGYYEPTLLILYEPLRTWPGRIAIRQDTCCILALSLNLQQRVHPVIWSYTNLPFDCLRLLAVPRPLGGVLIMAVDSLLYLNQSVPPYGVSLNSFTDFSTSFPLKPQEGLKISLDCAQACFLSYDRLVLSLKGGELYVLTLFNDGMRSVRNFYFDKAAASVLTTSMTLCEDGYLFLGSRLGNSLLLHYTEKAAEVDDIAKRDEKTESDANDPPSKKKRMDAIGDWMASDVALIDPDELEVYGSETMATKQLTSYTFEVCDSLINIGPCGKICMGEPAFLSEEFVQNTDPDLELVTTAGYGKNGALCVLQRSVRPQVVTTFELPGCVHMWTVMGPPAEKKPPEKTEESDDPASEDKAAEQPLTNTHAFLILSRADSSMILQTDQEINELDHSGFSTQNPTVFAGNLGDGRYVLQVCPMGVRLLDGTRQLQHIPLDVGSSIVAGSLADPHVIIRSAEGLVIHLTLRGDPATGCRLAVLRPQLTAVKAKILSICVYKDVSGLFTTQYREPDEPAKPQKPLPPPKESIDMSSNGLLDDEDELLYGESEENPIQKEPVRMTSEEAPSDAESMFEIKEVAPTYWLFVARENGVLEIYSLPEYKLCFLVKNFPMGQKVLVDSVQMTAPSGTKSEKLSDMSHESMPVVHEILVVGLGIRHSRPLLLARVDEDLLIYEAFPFYETQREGHLKLRFKKMSHDIFLRERKYKTQKPENEEEEKAFQSRQWLHPFSDISGYSGVFLCGYRPYWLFMSSRGELRCHPMFVDGPIHCFAPFHNVNCPKGFLHFNKQGELRISTLPTHLTYDAPWPVRKVPLRCTPHFVNYHVDSKTYCVVTSQPDPCNHLVRFTGEEKEYELLERDSRYIFPTMDKFSLQLLSPVSWETIPNTRVDLDEWEHLTCLKNVMLSSEGTTTGMKGYLALGTNYCYGEDVTSRGRIIILDIIDVVPEPGQPLTKNKIKIVYSKEQKGPVTALSQVVGFLLSAIGQKIYIWQLKDNELVGVAFIDTQIYIHSVVTVKNLILVGDVFKSVSLLRYQEASRTLSLVSRDVRPLEVYAVEFFIDNTQMSFLVTDAERNLLLYMYQPESRESCGGQRLLRRGDFHVGSPVVSMFRIKCRMGDIAKYDRRAASIVDGRHITMMATLDGSLAYVLPVPEKTYRRLLMLQNVLVTNIPHYAGLNPKAYRMYYSQRRFLGNPHKNILDGELIWKFMHLSFMERSELSKKIGTTVTQITDDLLEIETYTAHF</sequence>
<dbReference type="Gene3D" id="1.10.150.910">
    <property type="match status" value="1"/>
</dbReference>
<feature type="region of interest" description="Disordered" evidence="5">
    <location>
        <begin position="414"/>
        <end position="433"/>
    </location>
</feature>
<dbReference type="PANTHER" id="PTHR10644">
    <property type="entry name" value="DNA REPAIR/RNA PROCESSING CPSF FAMILY"/>
    <property type="match status" value="1"/>
</dbReference>
<protein>
    <recommendedName>
        <fullName evidence="4">Cleavage and polyadenylation specificity factor subunit 1</fullName>
    </recommendedName>
</protein>
<dbReference type="Pfam" id="PF23726">
    <property type="entry name" value="Beta-prop_RSE1_2nd"/>
    <property type="match status" value="1"/>
</dbReference>
<dbReference type="InterPro" id="IPR015943">
    <property type="entry name" value="WD40/YVTN_repeat-like_dom_sf"/>
</dbReference>
<reference evidence="9" key="1">
    <citation type="journal article" date="2016" name="Ticks Tick Borne Dis.">
        <title>De novo assembly and annotation of the salivary gland transcriptome of Rhipicephalus appendiculatus male and female ticks during blood feeding.</title>
        <authorList>
            <person name="de Castro M.H."/>
            <person name="de Klerk D."/>
            <person name="Pienaar R."/>
            <person name="Latif A.A."/>
            <person name="Rees D.J."/>
            <person name="Mans B.J."/>
        </authorList>
    </citation>
    <scope>NUCLEOTIDE SEQUENCE</scope>
    <source>
        <tissue evidence="9">Salivary glands</tissue>
    </source>
</reference>